<dbReference type="GeneID" id="103522859"/>
<protein>
    <submittedName>
        <fullName evidence="4">Myb-like protein X</fullName>
    </submittedName>
</protein>
<dbReference type="Proteomes" id="UP000079169">
    <property type="component" value="Unplaced"/>
</dbReference>
<evidence type="ECO:0000313" key="3">
    <source>
        <dbReference type="Proteomes" id="UP000079169"/>
    </source>
</evidence>
<dbReference type="RefSeq" id="XP_008486169.1">
    <property type="nucleotide sequence ID" value="XM_008487947.1"/>
</dbReference>
<feature type="compositionally biased region" description="Basic and acidic residues" evidence="2">
    <location>
        <begin position="165"/>
        <end position="175"/>
    </location>
</feature>
<feature type="compositionally biased region" description="Basic and acidic residues" evidence="2">
    <location>
        <begin position="250"/>
        <end position="260"/>
    </location>
</feature>
<sequence>NKRLRDQEEQEKKLLEEKAKREKEEQKDLEKRRQLDFIERERKENELLNAQAKEIQFPDVTDVDVQTVPSDKEHTMVQTLPSTEDTMIQTVISTTEDTMIQKIPSTTEDTMVQTIPFHLKQTQTSFSSTEKDEVQNTFAQTKDGVEGSAKPQKEAQQKGKKLPKPSKEKSSDVKKPGIIVKTEIHEEKVVPEKEPKQKKGLQRSEHIEETSTVEKVTQVPSTDDKSSGPSDGQIKITLQETHIIPVTDDQESKSLRDEKNNVTPGKVSSKISEKDTPSKDKSKKKKVIDQSTSPEQKGDSKSKQKPHLLGRVSKFFSKKKTKESSTSPDEETSQDDSVQTDTSESEQIDVSLSIEETGSSSTESHPVDVIVKDISLQVYPEDSEGTQTSFTKVEEDVTTKIEE</sequence>
<evidence type="ECO:0000256" key="1">
    <source>
        <dbReference type="SAM" id="Coils"/>
    </source>
</evidence>
<feature type="coiled-coil region" evidence="1">
    <location>
        <begin position="1"/>
        <end position="32"/>
    </location>
</feature>
<feature type="compositionally biased region" description="Basic and acidic residues" evidence="2">
    <location>
        <begin position="392"/>
        <end position="403"/>
    </location>
</feature>
<dbReference type="KEGG" id="dci:103522859"/>
<organism evidence="3 4">
    <name type="scientific">Diaphorina citri</name>
    <name type="common">Asian citrus psyllid</name>
    <dbReference type="NCBI Taxonomy" id="121845"/>
    <lineage>
        <taxon>Eukaryota</taxon>
        <taxon>Metazoa</taxon>
        <taxon>Ecdysozoa</taxon>
        <taxon>Arthropoda</taxon>
        <taxon>Hexapoda</taxon>
        <taxon>Insecta</taxon>
        <taxon>Pterygota</taxon>
        <taxon>Neoptera</taxon>
        <taxon>Paraneoptera</taxon>
        <taxon>Hemiptera</taxon>
        <taxon>Sternorrhyncha</taxon>
        <taxon>Psylloidea</taxon>
        <taxon>Psyllidae</taxon>
        <taxon>Diaphorininae</taxon>
        <taxon>Diaphorina</taxon>
    </lineage>
</organism>
<keyword evidence="1" id="KW-0175">Coiled coil</keyword>
<feature type="region of interest" description="Disordered" evidence="2">
    <location>
        <begin position="140"/>
        <end position="368"/>
    </location>
</feature>
<reference evidence="4" key="1">
    <citation type="submission" date="2025-08" db="UniProtKB">
        <authorList>
            <consortium name="RefSeq"/>
        </authorList>
    </citation>
    <scope>IDENTIFICATION</scope>
</reference>
<feature type="compositionally biased region" description="Basic and acidic residues" evidence="2">
    <location>
        <begin position="271"/>
        <end position="280"/>
    </location>
</feature>
<feature type="compositionally biased region" description="Basic and acidic residues" evidence="2">
    <location>
        <begin position="182"/>
        <end position="209"/>
    </location>
</feature>
<evidence type="ECO:0000313" key="4">
    <source>
        <dbReference type="RefSeq" id="XP_008486169.1"/>
    </source>
</evidence>
<dbReference type="AlphaFoldDB" id="A0A1S3DQD7"/>
<name>A0A1S3DQD7_DIACI</name>
<feature type="non-terminal residue" evidence="4">
    <location>
        <position position="1"/>
    </location>
</feature>
<feature type="region of interest" description="Disordered" evidence="2">
    <location>
        <begin position="381"/>
        <end position="403"/>
    </location>
</feature>
<proteinExistence type="predicted"/>
<evidence type="ECO:0000256" key="2">
    <source>
        <dbReference type="SAM" id="MobiDB-lite"/>
    </source>
</evidence>
<feature type="compositionally biased region" description="Low complexity" evidence="2">
    <location>
        <begin position="351"/>
        <end position="364"/>
    </location>
</feature>
<feature type="non-terminal residue" evidence="4">
    <location>
        <position position="403"/>
    </location>
</feature>
<dbReference type="PaxDb" id="121845-A0A1S3DQD7"/>
<keyword evidence="3" id="KW-1185">Reference proteome</keyword>
<accession>A0A1S3DQD7</accession>
<gene>
    <name evidence="4" type="primary">LOC103522859</name>
</gene>